<dbReference type="Gene3D" id="1.50.10.10">
    <property type="match status" value="1"/>
</dbReference>
<dbReference type="GO" id="GO:0000139">
    <property type="term" value="C:Golgi membrane"/>
    <property type="evidence" value="ECO:0007669"/>
    <property type="project" value="UniProtKB-SubCell"/>
</dbReference>
<name>A0A267G849_9PLAT</name>
<evidence type="ECO:0000256" key="1">
    <source>
        <dbReference type="ARBA" id="ARBA00001913"/>
    </source>
</evidence>
<comment type="cofactor">
    <cofactor evidence="1 19">
        <name>Ca(2+)</name>
        <dbReference type="ChEBI" id="CHEBI:29108"/>
    </cofactor>
</comment>
<evidence type="ECO:0000256" key="21">
    <source>
        <dbReference type="RuleBase" id="RU361193"/>
    </source>
</evidence>
<sequence length="634" mass="69147">QNLAGCAKMRLPSASRQAIPLSRLALVTVLCISLLSLILSIAPLHSQHPGGRLHFPGQISDRHGLGPIEPDPHLLSDRAAIFAGAEADHRLALATARLRRRLMSAAAEAGALRVNAQTSQAAFSRLLAAARYPAVFRSAALSPPGPDTGADLNNATVRSMRRRVRAMLRSAWRAYWRYARGANELRPIGGAPAGPGAGDADLLGGAARLGASAIDSLDSLWMAGLTEEFSAAAEWTLNELSFDQDATVSVFEMNIRFLGGLLSAYFLTGDRRFVAKATGLASRLLPAFATPSGLPRSLVNLRTGAAADHPWAPFGCSVLAEAGSLQLEFSLLSELTGDRVYADAARRARHAIGMAPRPYGGLYPNFVHSGRPDKLAVQEASLGSLGDSFYEYLLKEWLRTNGTDTESCRLFLDAARAIEHGGLLRRSTGSGKFLYLAPLKDGRPVDNRMEHLACFAGGLFALAANATPSCAAGGRQLDSERTRRRWLSIGVELTRTCREAYRRSAVGLGPEAFEFDNNVEAVAIRPEDKTHMLRPETVESYFHLWRITGDQRYRDWAWETVEALERYSRIVSTGGFAILSDVYSARPPVGDLQPSYFLAETLKYLYLIFSDRDYFSSAQWVFNTEGHPLPVRQT</sequence>
<evidence type="ECO:0000256" key="6">
    <source>
        <dbReference type="ARBA" id="ARBA00022723"/>
    </source>
</evidence>
<evidence type="ECO:0000256" key="3">
    <source>
        <dbReference type="ARBA" id="ARBA00004922"/>
    </source>
</evidence>
<dbReference type="Proteomes" id="UP000215902">
    <property type="component" value="Unassembled WGS sequence"/>
</dbReference>
<evidence type="ECO:0000256" key="19">
    <source>
        <dbReference type="PIRSR" id="PIRSR601382-2"/>
    </source>
</evidence>
<evidence type="ECO:0000256" key="7">
    <source>
        <dbReference type="ARBA" id="ARBA00022801"/>
    </source>
</evidence>
<comment type="caution">
    <text evidence="23">The sequence shown here is derived from an EMBL/GenBank/DDBJ whole genome shotgun (WGS) entry which is preliminary data.</text>
</comment>
<evidence type="ECO:0000256" key="5">
    <source>
        <dbReference type="ARBA" id="ARBA00022692"/>
    </source>
</evidence>
<dbReference type="EMBL" id="NIVC01000522">
    <property type="protein sequence ID" value="PAA81597.1"/>
    <property type="molecule type" value="Genomic_DNA"/>
</dbReference>
<proteinExistence type="inferred from homology"/>
<evidence type="ECO:0000256" key="14">
    <source>
        <dbReference type="ARBA" id="ARBA00023180"/>
    </source>
</evidence>
<keyword evidence="14" id="KW-0325">Glycoprotein</keyword>
<feature type="active site" description="Proton donor" evidence="18">
    <location>
        <position position="511"/>
    </location>
</feature>
<keyword evidence="12 22" id="KW-0472">Membrane</keyword>
<dbReference type="GO" id="GO:0005975">
    <property type="term" value="P:carbohydrate metabolic process"/>
    <property type="evidence" value="ECO:0007669"/>
    <property type="project" value="InterPro"/>
</dbReference>
<dbReference type="InterPro" id="IPR036026">
    <property type="entry name" value="Seven-hairpin_glycosidases"/>
</dbReference>
<dbReference type="STRING" id="282301.A0A267G849"/>
<keyword evidence="7 21" id="KW-0378">Hydrolase</keyword>
<dbReference type="PANTHER" id="PTHR11742:SF6">
    <property type="entry name" value="MANNOSYL-OLIGOSACCHARIDE ALPHA-1,2-MANNOSIDASE IA-RELATED"/>
    <property type="match status" value="1"/>
</dbReference>
<dbReference type="Pfam" id="PF01532">
    <property type="entry name" value="Glyco_hydro_47"/>
    <property type="match status" value="1"/>
</dbReference>
<keyword evidence="10 22" id="KW-1133">Transmembrane helix</keyword>
<keyword evidence="9" id="KW-0735">Signal-anchor</keyword>
<dbReference type="AlphaFoldDB" id="A0A267G849"/>
<dbReference type="FunFam" id="1.50.10.10:FF:000017">
    <property type="entry name" value="alpha-1,2-Mannosidase"/>
    <property type="match status" value="1"/>
</dbReference>
<dbReference type="SUPFAM" id="SSF48225">
    <property type="entry name" value="Seven-hairpin glycosidases"/>
    <property type="match status" value="1"/>
</dbReference>
<organism evidence="23 24">
    <name type="scientific">Macrostomum lignano</name>
    <dbReference type="NCBI Taxonomy" id="282301"/>
    <lineage>
        <taxon>Eukaryota</taxon>
        <taxon>Metazoa</taxon>
        <taxon>Spiralia</taxon>
        <taxon>Lophotrochozoa</taxon>
        <taxon>Platyhelminthes</taxon>
        <taxon>Rhabditophora</taxon>
        <taxon>Macrostomorpha</taxon>
        <taxon>Macrostomida</taxon>
        <taxon>Macrostomidae</taxon>
        <taxon>Macrostomum</taxon>
    </lineage>
</organism>
<gene>
    <name evidence="23" type="ORF">BOX15_Mlig004975g1</name>
</gene>
<evidence type="ECO:0000256" key="9">
    <source>
        <dbReference type="ARBA" id="ARBA00022968"/>
    </source>
</evidence>
<evidence type="ECO:0000256" key="13">
    <source>
        <dbReference type="ARBA" id="ARBA00023157"/>
    </source>
</evidence>
<evidence type="ECO:0000256" key="15">
    <source>
        <dbReference type="ARBA" id="ARBA00023295"/>
    </source>
</evidence>
<comment type="subcellular location">
    <subcellularLocation>
        <location evidence="2">Golgi apparatus membrane</location>
        <topology evidence="2">Single-pass type II membrane protein</topology>
    </subcellularLocation>
</comment>
<dbReference type="GO" id="GO:0004571">
    <property type="term" value="F:mannosyl-oligosaccharide 1,2-alpha-mannosidase activity"/>
    <property type="evidence" value="ECO:0007669"/>
    <property type="project" value="UniProtKB-EC"/>
</dbReference>
<dbReference type="EC" id="3.2.1.-" evidence="21"/>
<keyword evidence="5 22" id="KW-0812">Transmembrane</keyword>
<evidence type="ECO:0000256" key="18">
    <source>
        <dbReference type="PIRSR" id="PIRSR601382-1"/>
    </source>
</evidence>
<evidence type="ECO:0000256" key="8">
    <source>
        <dbReference type="ARBA" id="ARBA00022837"/>
    </source>
</evidence>
<keyword evidence="13 20" id="KW-1015">Disulfide bond</keyword>
<evidence type="ECO:0000256" key="11">
    <source>
        <dbReference type="ARBA" id="ARBA00023034"/>
    </source>
</evidence>
<dbReference type="InterPro" id="IPR012341">
    <property type="entry name" value="6hp_glycosidase-like_sf"/>
</dbReference>
<keyword evidence="8 19" id="KW-0106">Calcium</keyword>
<comment type="catalytic activity">
    <reaction evidence="17">
        <text>N(4)-(alpha-D-Man-(1-&gt;2)-alpha-D-Man-(1-&gt;2)-alpha-D-Man-(1-&gt;3)-[alpha-D-Man-(1-&gt;2)-alpha-D-Man-(1-&gt;3)-[alpha-D-Man-(1-&gt;2)-alpha-D-Man-(1-&gt;6)]-alpha-D-Man-(1-&gt;6)]-beta-D-Man-(1-&gt;4)-beta-D-GlcNAc-(1-&gt;4)-beta-D-GlcNAc)-L-asparaginyl-[protein] (N-glucan mannose isomer 9A1,2,3B1,2,3) + 4 H2O = N(4)-(alpha-D-Man-(1-&gt;3)-[alpha-D-Man-(1-&gt;3)-[alpha-D-Man-(1-&gt;6)]-alpha-D-Man-(1-&gt;6)]-beta-D-Man-(1-&gt;4)-beta-D-GlcNAc-(1-&gt;4)-beta-D-GlcNAc)-L-asparaginyl-[protein] (N-glucan mannose isomer 5A1,2) + 4 beta-D-mannose</text>
        <dbReference type="Rhea" id="RHEA:56008"/>
        <dbReference type="Rhea" id="RHEA-COMP:14356"/>
        <dbReference type="Rhea" id="RHEA-COMP:14367"/>
        <dbReference type="ChEBI" id="CHEBI:15377"/>
        <dbReference type="ChEBI" id="CHEBI:28563"/>
        <dbReference type="ChEBI" id="CHEBI:59087"/>
        <dbReference type="ChEBI" id="CHEBI:139493"/>
        <dbReference type="EC" id="3.2.1.113"/>
    </reaction>
</comment>
<evidence type="ECO:0000313" key="24">
    <source>
        <dbReference type="Proteomes" id="UP000215902"/>
    </source>
</evidence>
<evidence type="ECO:0000256" key="17">
    <source>
        <dbReference type="ARBA" id="ARBA00048605"/>
    </source>
</evidence>
<evidence type="ECO:0000256" key="2">
    <source>
        <dbReference type="ARBA" id="ARBA00004323"/>
    </source>
</evidence>
<evidence type="ECO:0000256" key="20">
    <source>
        <dbReference type="PIRSR" id="PIRSR601382-3"/>
    </source>
</evidence>
<dbReference type="PANTHER" id="PTHR11742">
    <property type="entry name" value="MANNOSYL-OLIGOSACCHARIDE ALPHA-1,2-MANNOSIDASE-RELATED"/>
    <property type="match status" value="1"/>
</dbReference>
<keyword evidence="15 21" id="KW-0326">Glycosidase</keyword>
<evidence type="ECO:0000256" key="10">
    <source>
        <dbReference type="ARBA" id="ARBA00022989"/>
    </source>
</evidence>
<feature type="non-terminal residue" evidence="23">
    <location>
        <position position="1"/>
    </location>
</feature>
<accession>A0A267G849</accession>
<comment type="similarity">
    <text evidence="4 21">Belongs to the glycosyl hydrolase 47 family.</text>
</comment>
<keyword evidence="11" id="KW-0333">Golgi apparatus</keyword>
<dbReference type="GO" id="GO:0005509">
    <property type="term" value="F:calcium ion binding"/>
    <property type="evidence" value="ECO:0007669"/>
    <property type="project" value="InterPro"/>
</dbReference>
<feature type="active site" evidence="18">
    <location>
        <position position="536"/>
    </location>
</feature>
<evidence type="ECO:0000313" key="23">
    <source>
        <dbReference type="EMBL" id="PAA81597.1"/>
    </source>
</evidence>
<evidence type="ECO:0000256" key="4">
    <source>
        <dbReference type="ARBA" id="ARBA00007658"/>
    </source>
</evidence>
<keyword evidence="6 19" id="KW-0479">Metal-binding</keyword>
<feature type="disulfide bond" evidence="20">
    <location>
        <begin position="454"/>
        <end position="497"/>
    </location>
</feature>
<dbReference type="PRINTS" id="PR00747">
    <property type="entry name" value="GLYHDRLASE47"/>
</dbReference>
<keyword evidence="24" id="KW-1185">Reference proteome</keyword>
<feature type="transmembrane region" description="Helical" evidence="22">
    <location>
        <begin position="21"/>
        <end position="42"/>
    </location>
</feature>
<evidence type="ECO:0000256" key="22">
    <source>
        <dbReference type="SAM" id="Phobius"/>
    </source>
</evidence>
<comment type="pathway">
    <text evidence="3">Protein modification; protein glycosylation.</text>
</comment>
<dbReference type="GO" id="GO:0005783">
    <property type="term" value="C:endoplasmic reticulum"/>
    <property type="evidence" value="ECO:0007669"/>
    <property type="project" value="TreeGrafter"/>
</dbReference>
<dbReference type="InterPro" id="IPR050749">
    <property type="entry name" value="Glycosyl_Hydrolase_47"/>
</dbReference>
<comment type="catalytic activity">
    <reaction evidence="16">
        <text>N(4)-(alpha-D-Man-(1-&gt;2)-alpha-D-Man-(1-&gt;2)-alpha-D-Man-(1-&gt;3)-[alpha-D-Man-(1-&gt;3)-[alpha-D-Man-(1-&gt;2)-alpha-D-Man-(1-&gt;6)]-alpha-D-Man-(1-&gt;6)]-beta-D-Man-(1-&gt;4)-beta-D-GlcNAc-(1-&gt;4)-beta-D-GlcNAc)-L-asparaginyl-[protein] (N-glucan mannose isomer 8A1,2,3B1,3) + 3 H2O = N(4)-(alpha-D-Man-(1-&gt;3)-[alpha-D-Man-(1-&gt;3)-[alpha-D-Man-(1-&gt;6)]-alpha-D-Man-(1-&gt;6)]-beta-D-Man-(1-&gt;4)-beta-D-GlcNAc-(1-&gt;4)-beta-D-GlcNAc)-L-asparaginyl-[protein] (N-glucan mannose isomer 5A1,2) + 3 beta-D-mannose</text>
        <dbReference type="Rhea" id="RHEA:56028"/>
        <dbReference type="Rhea" id="RHEA-COMP:14358"/>
        <dbReference type="Rhea" id="RHEA-COMP:14367"/>
        <dbReference type="ChEBI" id="CHEBI:15377"/>
        <dbReference type="ChEBI" id="CHEBI:28563"/>
        <dbReference type="ChEBI" id="CHEBI:59087"/>
        <dbReference type="ChEBI" id="CHEBI:60628"/>
        <dbReference type="EC" id="3.2.1.113"/>
    </reaction>
</comment>
<protein>
    <recommendedName>
        <fullName evidence="21">alpha-1,2-Mannosidase</fullName>
        <ecNumber evidence="21">3.2.1.-</ecNumber>
    </recommendedName>
</protein>
<feature type="active site" description="Proton donor" evidence="18">
    <location>
        <position position="252"/>
    </location>
</feature>
<feature type="binding site" evidence="19">
    <location>
        <position position="624"/>
    </location>
    <ligand>
        <name>Ca(2+)</name>
        <dbReference type="ChEBI" id="CHEBI:29108"/>
    </ligand>
</feature>
<evidence type="ECO:0000256" key="16">
    <source>
        <dbReference type="ARBA" id="ARBA00047669"/>
    </source>
</evidence>
<reference evidence="23 24" key="1">
    <citation type="submission" date="2017-06" db="EMBL/GenBank/DDBJ databases">
        <title>A platform for efficient transgenesis in Macrostomum lignano, a flatworm model organism for stem cell research.</title>
        <authorList>
            <person name="Berezikov E."/>
        </authorList>
    </citation>
    <scope>NUCLEOTIDE SEQUENCE [LARGE SCALE GENOMIC DNA]</scope>
    <source>
        <strain evidence="23">DV1</strain>
        <tissue evidence="23">Whole organism</tissue>
    </source>
</reference>
<dbReference type="InterPro" id="IPR001382">
    <property type="entry name" value="Glyco_hydro_47"/>
</dbReference>
<dbReference type="OrthoDB" id="8118055at2759"/>
<feature type="active site" evidence="18">
    <location>
        <position position="387"/>
    </location>
</feature>
<evidence type="ECO:0000256" key="12">
    <source>
        <dbReference type="ARBA" id="ARBA00023136"/>
    </source>
</evidence>
<dbReference type="GO" id="GO:0006491">
    <property type="term" value="P:N-glycan processing"/>
    <property type="evidence" value="ECO:0007669"/>
    <property type="project" value="UniProtKB-ARBA"/>
</dbReference>